<evidence type="ECO:0000313" key="5">
    <source>
        <dbReference type="Proteomes" id="UP001549098"/>
    </source>
</evidence>
<keyword evidence="5" id="KW-1185">Reference proteome</keyword>
<dbReference type="InterPro" id="IPR036390">
    <property type="entry name" value="WH_DNA-bd_sf"/>
</dbReference>
<dbReference type="PANTHER" id="PTHR33164">
    <property type="entry name" value="TRANSCRIPTIONAL REGULATOR, MARR FAMILY"/>
    <property type="match status" value="1"/>
</dbReference>
<dbReference type="PROSITE" id="PS50995">
    <property type="entry name" value="HTH_MARR_2"/>
    <property type="match status" value="1"/>
</dbReference>
<dbReference type="EMBL" id="JBEPLV010000003">
    <property type="protein sequence ID" value="MET3546715.1"/>
    <property type="molecule type" value="Genomic_DNA"/>
</dbReference>
<protein>
    <submittedName>
        <fullName evidence="4">DNA-binding MarR family transcriptional regulator</fullName>
    </submittedName>
</protein>
<dbReference type="InterPro" id="IPR000835">
    <property type="entry name" value="HTH_MarR-typ"/>
</dbReference>
<dbReference type="PANTHER" id="PTHR33164:SF89">
    <property type="entry name" value="MARR FAMILY REGULATORY PROTEIN"/>
    <property type="match status" value="1"/>
</dbReference>
<dbReference type="Proteomes" id="UP001549098">
    <property type="component" value="Unassembled WGS sequence"/>
</dbReference>
<dbReference type="InterPro" id="IPR039422">
    <property type="entry name" value="MarR/SlyA-like"/>
</dbReference>
<evidence type="ECO:0000256" key="1">
    <source>
        <dbReference type="ARBA" id="ARBA00023125"/>
    </source>
</evidence>
<reference evidence="4 5" key="1">
    <citation type="submission" date="2024-06" db="EMBL/GenBank/DDBJ databases">
        <title>Genomic Encyclopedia of Type Strains, Phase IV (KMG-IV): sequencing the most valuable type-strain genomes for metagenomic binning, comparative biology and taxonomic classification.</title>
        <authorList>
            <person name="Goeker M."/>
        </authorList>
    </citation>
    <scope>NUCLEOTIDE SEQUENCE [LARGE SCALE GENOMIC DNA]</scope>
    <source>
        <strain evidence="4 5">DSM 17253</strain>
    </source>
</reference>
<feature type="domain" description="HTH marR-type" evidence="3">
    <location>
        <begin position="1"/>
        <end position="147"/>
    </location>
</feature>
<evidence type="ECO:0000313" key="4">
    <source>
        <dbReference type="EMBL" id="MET3546715.1"/>
    </source>
</evidence>
<dbReference type="GO" id="GO:0003677">
    <property type="term" value="F:DNA binding"/>
    <property type="evidence" value="ECO:0007669"/>
    <property type="project" value="UniProtKB-KW"/>
</dbReference>
<dbReference type="Pfam" id="PF01047">
    <property type="entry name" value="MarR"/>
    <property type="match status" value="1"/>
</dbReference>
<gene>
    <name evidence="4" type="ORF">ABID47_003331</name>
</gene>
<keyword evidence="1 4" id="KW-0238">DNA-binding</keyword>
<feature type="region of interest" description="Disordered" evidence="2">
    <location>
        <begin position="163"/>
        <end position="186"/>
    </location>
</feature>
<sequence length="186" mass="21468">MNGERRDMEEKQWLLMEEADWHFRRLVRRFVKERDKVSIEGVSLPGMLVLNAILHEGEQKLGDLAERLDFTTGAVTAVCDKLESLGFAQRKRLETDRRSVVLDITDKGRDMLARNRDAGTYMIERIFGGFTAKELEEQIVNFKRLYGHLEGFADAVLKQAHLPENAEEPPPGHRKAAQRPNRFISY</sequence>
<name>A0ABV2F4M7_9BACL</name>
<proteinExistence type="predicted"/>
<dbReference type="SUPFAM" id="SSF46785">
    <property type="entry name" value="Winged helix' DNA-binding domain"/>
    <property type="match status" value="1"/>
</dbReference>
<dbReference type="Gene3D" id="1.10.10.10">
    <property type="entry name" value="Winged helix-like DNA-binding domain superfamily/Winged helix DNA-binding domain"/>
    <property type="match status" value="1"/>
</dbReference>
<evidence type="ECO:0000256" key="2">
    <source>
        <dbReference type="SAM" id="MobiDB-lite"/>
    </source>
</evidence>
<accession>A0ABV2F4M7</accession>
<organism evidence="4 5">
    <name type="scientific">Paenibacillus favisporus</name>
    <dbReference type="NCBI Taxonomy" id="221028"/>
    <lineage>
        <taxon>Bacteria</taxon>
        <taxon>Bacillati</taxon>
        <taxon>Bacillota</taxon>
        <taxon>Bacilli</taxon>
        <taxon>Bacillales</taxon>
        <taxon>Paenibacillaceae</taxon>
        <taxon>Paenibacillus</taxon>
    </lineage>
</organism>
<evidence type="ECO:0000259" key="3">
    <source>
        <dbReference type="PROSITE" id="PS50995"/>
    </source>
</evidence>
<dbReference type="SMART" id="SM00347">
    <property type="entry name" value="HTH_MARR"/>
    <property type="match status" value="1"/>
</dbReference>
<comment type="caution">
    <text evidence="4">The sequence shown here is derived from an EMBL/GenBank/DDBJ whole genome shotgun (WGS) entry which is preliminary data.</text>
</comment>
<dbReference type="PRINTS" id="PR00598">
    <property type="entry name" value="HTHMARR"/>
</dbReference>
<dbReference type="InterPro" id="IPR036388">
    <property type="entry name" value="WH-like_DNA-bd_sf"/>
</dbReference>